<organism evidence="4 5">
    <name type="scientific">Rehmannia glutinosa</name>
    <name type="common">Chinese foxglove</name>
    <dbReference type="NCBI Taxonomy" id="99300"/>
    <lineage>
        <taxon>Eukaryota</taxon>
        <taxon>Viridiplantae</taxon>
        <taxon>Streptophyta</taxon>
        <taxon>Embryophyta</taxon>
        <taxon>Tracheophyta</taxon>
        <taxon>Spermatophyta</taxon>
        <taxon>Magnoliopsida</taxon>
        <taxon>eudicotyledons</taxon>
        <taxon>Gunneridae</taxon>
        <taxon>Pentapetalae</taxon>
        <taxon>asterids</taxon>
        <taxon>lamiids</taxon>
        <taxon>Lamiales</taxon>
        <taxon>Orobanchaceae</taxon>
        <taxon>Rehmannieae</taxon>
        <taxon>Rehmannia</taxon>
    </lineage>
</organism>
<dbReference type="PANTHER" id="PTHR43180">
    <property type="entry name" value="3-OXOACYL-(ACYL-CARRIER-PROTEIN) REDUCTASE (AFU_ORTHOLOGUE AFUA_6G11210)"/>
    <property type="match status" value="1"/>
</dbReference>
<proteinExistence type="inferred from homology"/>
<keyword evidence="2" id="KW-0560">Oxidoreductase</keyword>
<dbReference type="PANTHER" id="PTHR43180:SF50">
    <property type="entry name" value="SHORT CHAIN DEHYDROGENASE"/>
    <property type="match status" value="1"/>
</dbReference>
<dbReference type="InterPro" id="IPR036291">
    <property type="entry name" value="NAD(P)-bd_dom_sf"/>
</dbReference>
<dbReference type="PROSITE" id="PS00061">
    <property type="entry name" value="ADH_SHORT"/>
    <property type="match status" value="2"/>
</dbReference>
<evidence type="ECO:0000256" key="1">
    <source>
        <dbReference type="ARBA" id="ARBA00006484"/>
    </source>
</evidence>
<protein>
    <submittedName>
        <fullName evidence="4">Uncharacterized protein</fullName>
    </submittedName>
</protein>
<dbReference type="SUPFAM" id="SSF51735">
    <property type="entry name" value="NAD(P)-binding Rossmann-fold domains"/>
    <property type="match status" value="2"/>
</dbReference>
<dbReference type="Pfam" id="PF00106">
    <property type="entry name" value="adh_short"/>
    <property type="match status" value="1"/>
</dbReference>
<dbReference type="Gene3D" id="3.40.50.720">
    <property type="entry name" value="NAD(P)-binding Rossmann-like Domain"/>
    <property type="match status" value="3"/>
</dbReference>
<name>A0ABR0WI39_REHGL</name>
<dbReference type="Proteomes" id="UP001318860">
    <property type="component" value="Unassembled WGS sequence"/>
</dbReference>
<sequence>MATASIVSAVTSRRQVHKLDGKVALITGGASGIGECTAKLFSEHGAKVAIADIQDEQGHSVVNSIGPSNSTFIHCDVTNEDHVKNAVDKTVSTYGKLDIMFNNAGTFDHPKPRIIDNEKSDFERVLSVNVTGVFLGMKHAARVMVPARRGTIISTASLCSGMGGAASHAYTCSKHAIVGLTRNLAVELGQFGIRVNCLSPYALATPLANEFMGLDDEGIEQATNFMANLKGTTLRVDDVANTALFLASDEAKLEGKVALITGGASGIGECTAKLFSKYVDKAVSTYGKLDIMFNNAGTFDHPKPRIIDNEKSDFERVLSVNITGVFLGMKHAARVMVPAQRGTIISTSSLTSRLGGASSHAYSCSKHAVVGLTRNLAVELGQFGIRVNCLSPYALATPLAKEFLGLDDEGFEQAAKFMGNLKGTTLRVDDVVACANFSGK</sequence>
<gene>
    <name evidence="4" type="ORF">DH2020_018154</name>
</gene>
<evidence type="ECO:0000313" key="4">
    <source>
        <dbReference type="EMBL" id="KAK6147242.1"/>
    </source>
</evidence>
<evidence type="ECO:0000256" key="2">
    <source>
        <dbReference type="ARBA" id="ARBA00023002"/>
    </source>
</evidence>
<keyword evidence="5" id="KW-1185">Reference proteome</keyword>
<dbReference type="EMBL" id="JABTTQ020000010">
    <property type="protein sequence ID" value="KAK6147242.1"/>
    <property type="molecule type" value="Genomic_DNA"/>
</dbReference>
<dbReference type="InterPro" id="IPR045309">
    <property type="entry name" value="ABA2-like"/>
</dbReference>
<comment type="similarity">
    <text evidence="1 3">Belongs to the short-chain dehydrogenases/reductases (SDR) family.</text>
</comment>
<reference evidence="4 5" key="1">
    <citation type="journal article" date="2021" name="Comput. Struct. Biotechnol. J.">
        <title>De novo genome assembly of the potent medicinal plant Rehmannia glutinosa using nanopore technology.</title>
        <authorList>
            <person name="Ma L."/>
            <person name="Dong C."/>
            <person name="Song C."/>
            <person name="Wang X."/>
            <person name="Zheng X."/>
            <person name="Niu Y."/>
            <person name="Chen S."/>
            <person name="Feng W."/>
        </authorList>
    </citation>
    <scope>NUCLEOTIDE SEQUENCE [LARGE SCALE GENOMIC DNA]</scope>
    <source>
        <strain evidence="4">DH-2019</strain>
    </source>
</reference>
<evidence type="ECO:0000313" key="5">
    <source>
        <dbReference type="Proteomes" id="UP001318860"/>
    </source>
</evidence>
<dbReference type="InterPro" id="IPR020904">
    <property type="entry name" value="Sc_DH/Rdtase_CS"/>
</dbReference>
<dbReference type="PRINTS" id="PR00081">
    <property type="entry name" value="GDHRDH"/>
</dbReference>
<dbReference type="CDD" id="cd05326">
    <property type="entry name" value="secoisolariciresinol-DH_like_SDR_c"/>
    <property type="match status" value="1"/>
</dbReference>
<dbReference type="PRINTS" id="PR00080">
    <property type="entry name" value="SDRFAMILY"/>
</dbReference>
<dbReference type="Pfam" id="PF13561">
    <property type="entry name" value="adh_short_C2"/>
    <property type="match status" value="1"/>
</dbReference>
<dbReference type="InterPro" id="IPR002347">
    <property type="entry name" value="SDR_fam"/>
</dbReference>
<comment type="caution">
    <text evidence="4">The sequence shown here is derived from an EMBL/GenBank/DDBJ whole genome shotgun (WGS) entry which is preliminary data.</text>
</comment>
<accession>A0ABR0WI39</accession>
<evidence type="ECO:0000256" key="3">
    <source>
        <dbReference type="RuleBase" id="RU000363"/>
    </source>
</evidence>